<evidence type="ECO:0000313" key="2">
    <source>
        <dbReference type="Proteomes" id="UP001054945"/>
    </source>
</evidence>
<dbReference type="Proteomes" id="UP001054945">
    <property type="component" value="Unassembled WGS sequence"/>
</dbReference>
<evidence type="ECO:0000313" key="1">
    <source>
        <dbReference type="EMBL" id="GIZ05032.1"/>
    </source>
</evidence>
<protein>
    <submittedName>
        <fullName evidence="1">Uncharacterized protein</fullName>
    </submittedName>
</protein>
<proteinExistence type="predicted"/>
<keyword evidence="2" id="KW-1185">Reference proteome</keyword>
<accession>A0AAV4YFT2</accession>
<dbReference type="AlphaFoldDB" id="A0AAV4YFT2"/>
<comment type="caution">
    <text evidence="1">The sequence shown here is derived from an EMBL/GenBank/DDBJ whole genome shotgun (WGS) entry which is preliminary data.</text>
</comment>
<sequence>MLLIQAKIFAATKAKTHLLHQEDFRLHNLTVATEIVSKVASIEIMSGSRFVPVGAFRQKKIEYKKAVHGSSYPEGFTIFLERKKCSCSQERNVFIAGKTFPFVLPF</sequence>
<reference evidence="1 2" key="1">
    <citation type="submission" date="2021-06" db="EMBL/GenBank/DDBJ databases">
        <title>Caerostris extrusa draft genome.</title>
        <authorList>
            <person name="Kono N."/>
            <person name="Arakawa K."/>
        </authorList>
    </citation>
    <scope>NUCLEOTIDE SEQUENCE [LARGE SCALE GENOMIC DNA]</scope>
</reference>
<name>A0AAV4YFT2_CAEEX</name>
<organism evidence="1 2">
    <name type="scientific">Caerostris extrusa</name>
    <name type="common">Bark spider</name>
    <name type="synonym">Caerostris bankana</name>
    <dbReference type="NCBI Taxonomy" id="172846"/>
    <lineage>
        <taxon>Eukaryota</taxon>
        <taxon>Metazoa</taxon>
        <taxon>Ecdysozoa</taxon>
        <taxon>Arthropoda</taxon>
        <taxon>Chelicerata</taxon>
        <taxon>Arachnida</taxon>
        <taxon>Araneae</taxon>
        <taxon>Araneomorphae</taxon>
        <taxon>Entelegynae</taxon>
        <taxon>Araneoidea</taxon>
        <taxon>Araneidae</taxon>
        <taxon>Caerostris</taxon>
    </lineage>
</organism>
<gene>
    <name evidence="1" type="ORF">CEXT_789761</name>
</gene>
<dbReference type="EMBL" id="BPLR01019194">
    <property type="protein sequence ID" value="GIZ05032.1"/>
    <property type="molecule type" value="Genomic_DNA"/>
</dbReference>